<dbReference type="OrthoDB" id="11472at2157"/>
<dbReference type="GO" id="GO:0016787">
    <property type="term" value="F:hydrolase activity"/>
    <property type="evidence" value="ECO:0007669"/>
    <property type="project" value="UniProtKB-KW"/>
</dbReference>
<gene>
    <name evidence="4" type="ORF">DM826_07930</name>
</gene>
<keyword evidence="5" id="KW-1185">Reference proteome</keyword>
<evidence type="ECO:0000313" key="5">
    <source>
        <dbReference type="Proteomes" id="UP000276588"/>
    </source>
</evidence>
<dbReference type="InterPro" id="IPR003615">
    <property type="entry name" value="HNH_nuc"/>
</dbReference>
<dbReference type="GO" id="GO:0004519">
    <property type="term" value="F:endonuclease activity"/>
    <property type="evidence" value="ECO:0007669"/>
    <property type="project" value="InterPro"/>
</dbReference>
<dbReference type="Proteomes" id="UP000276588">
    <property type="component" value="Unassembled WGS sequence"/>
</dbReference>
<dbReference type="SMART" id="SM00507">
    <property type="entry name" value="HNHc"/>
    <property type="match status" value="1"/>
</dbReference>
<reference evidence="4 5" key="1">
    <citation type="submission" date="2018-06" db="EMBL/GenBank/DDBJ databases">
        <title>Halonotius sp. F13-13 a new haloarchaeeon isolated from a solar saltern from Isla Cristina, Huelva, Spain.</title>
        <authorList>
            <person name="Duran-Viseras A."/>
            <person name="Sanchez-Porro C."/>
            <person name="Ventosa A."/>
        </authorList>
    </citation>
    <scope>NUCLEOTIDE SEQUENCE [LARGE SCALE GENOMIC DNA]</scope>
    <source>
        <strain evidence="4 5">F13-13</strain>
    </source>
</reference>
<comment type="caution">
    <text evidence="4">The sequence shown here is derived from an EMBL/GenBank/DDBJ whole genome shotgun (WGS) entry which is preliminary data.</text>
</comment>
<dbReference type="CDD" id="cd00085">
    <property type="entry name" value="HNHc"/>
    <property type="match status" value="1"/>
</dbReference>
<dbReference type="PANTHER" id="PTHR41286">
    <property type="entry name" value="HNH NUCLEASE YAJD-RELATED"/>
    <property type="match status" value="1"/>
</dbReference>
<dbReference type="Pfam" id="PF01844">
    <property type="entry name" value="HNH"/>
    <property type="match status" value="1"/>
</dbReference>
<dbReference type="Gene3D" id="1.10.30.50">
    <property type="match status" value="1"/>
</dbReference>
<protein>
    <recommendedName>
        <fullName evidence="3">HNH nuclease domain-containing protein</fullName>
    </recommendedName>
</protein>
<keyword evidence="2" id="KW-0378">Hydrolase</keyword>
<dbReference type="GO" id="GO:0003676">
    <property type="term" value="F:nucleic acid binding"/>
    <property type="evidence" value="ECO:0007669"/>
    <property type="project" value="InterPro"/>
</dbReference>
<dbReference type="PANTHER" id="PTHR41286:SF1">
    <property type="entry name" value="HNH NUCLEASE YAJD-RELATED"/>
    <property type="match status" value="1"/>
</dbReference>
<evidence type="ECO:0000256" key="1">
    <source>
        <dbReference type="ARBA" id="ARBA00022722"/>
    </source>
</evidence>
<name>A0A3A6PLG2_9EURY</name>
<dbReference type="GO" id="GO:0008270">
    <property type="term" value="F:zinc ion binding"/>
    <property type="evidence" value="ECO:0007669"/>
    <property type="project" value="InterPro"/>
</dbReference>
<evidence type="ECO:0000313" key="4">
    <source>
        <dbReference type="EMBL" id="RJX42919.1"/>
    </source>
</evidence>
<dbReference type="AlphaFoldDB" id="A0A3A6PLG2"/>
<proteinExistence type="predicted"/>
<dbReference type="InterPro" id="IPR002711">
    <property type="entry name" value="HNH"/>
</dbReference>
<dbReference type="EMBL" id="QKNY01000012">
    <property type="protein sequence ID" value="RJX42919.1"/>
    <property type="molecule type" value="Genomic_DNA"/>
</dbReference>
<feature type="domain" description="HNH nuclease" evidence="3">
    <location>
        <begin position="11"/>
        <end position="67"/>
    </location>
</feature>
<accession>A0A3A6PLG2</accession>
<evidence type="ECO:0000259" key="3">
    <source>
        <dbReference type="SMART" id="SM00507"/>
    </source>
</evidence>
<dbReference type="GO" id="GO:0005829">
    <property type="term" value="C:cytosol"/>
    <property type="evidence" value="ECO:0007669"/>
    <property type="project" value="TreeGrafter"/>
</dbReference>
<organism evidence="4 5">
    <name type="scientific">Halonotius aquaticus</name>
    <dbReference type="NCBI Taxonomy" id="2216978"/>
    <lineage>
        <taxon>Archaea</taxon>
        <taxon>Methanobacteriati</taxon>
        <taxon>Methanobacteriota</taxon>
        <taxon>Stenosarchaea group</taxon>
        <taxon>Halobacteria</taxon>
        <taxon>Halobacteriales</taxon>
        <taxon>Haloferacaceae</taxon>
        <taxon>Halonotius</taxon>
    </lineage>
</organism>
<dbReference type="RefSeq" id="WP_120102872.1">
    <property type="nucleotide sequence ID" value="NZ_QKNY01000012.1"/>
</dbReference>
<evidence type="ECO:0000256" key="2">
    <source>
        <dbReference type="ARBA" id="ARBA00022801"/>
    </source>
</evidence>
<sequence length="181" mass="20328">MPPDYPSNWDSIRKDVYSRDDYRCQECGDRGGPYGSTELHAHHIVPLGSGGTNDMDNLITLCDSCHMSIHGKNTSPTAVSRNKKGRLHRDAEQGINEEVNGCPNCGEWALSVQWYRHDFLSKAKLITCENCRTLFKETVLGKNGSATYKLREVDDVNDVPTVSSAVFYEIRKHKKLGTFFG</sequence>
<keyword evidence="1" id="KW-0540">Nuclease</keyword>